<gene>
    <name evidence="7" type="ORF">MAR_031928</name>
</gene>
<protein>
    <submittedName>
        <fullName evidence="7">S22AI-like protein</fullName>
    </submittedName>
</protein>
<feature type="transmembrane region" description="Helical" evidence="6">
    <location>
        <begin position="195"/>
        <end position="214"/>
    </location>
</feature>
<dbReference type="InterPro" id="IPR011701">
    <property type="entry name" value="MFS"/>
</dbReference>
<feature type="transmembrane region" description="Helical" evidence="6">
    <location>
        <begin position="138"/>
        <end position="161"/>
    </location>
</feature>
<evidence type="ECO:0000313" key="8">
    <source>
        <dbReference type="Proteomes" id="UP001164746"/>
    </source>
</evidence>
<evidence type="ECO:0000313" key="7">
    <source>
        <dbReference type="EMBL" id="WAR17334.1"/>
    </source>
</evidence>
<dbReference type="Pfam" id="PF07690">
    <property type="entry name" value="MFS_1"/>
    <property type="match status" value="1"/>
</dbReference>
<keyword evidence="2 6" id="KW-0812">Transmembrane</keyword>
<proteinExistence type="predicted"/>
<dbReference type="Gene3D" id="1.20.1250.20">
    <property type="entry name" value="MFS general substrate transporter like domains"/>
    <property type="match status" value="1"/>
</dbReference>
<evidence type="ECO:0000256" key="6">
    <source>
        <dbReference type="SAM" id="Phobius"/>
    </source>
</evidence>
<dbReference type="EMBL" id="CP111021">
    <property type="protein sequence ID" value="WAR17334.1"/>
    <property type="molecule type" value="Genomic_DNA"/>
</dbReference>
<reference evidence="7" key="1">
    <citation type="submission" date="2022-11" db="EMBL/GenBank/DDBJ databases">
        <title>Centuries of genome instability and evolution in soft-shell clam transmissible cancer (bioRxiv).</title>
        <authorList>
            <person name="Hart S.F.M."/>
            <person name="Yonemitsu M.A."/>
            <person name="Giersch R.M."/>
            <person name="Beal B.F."/>
            <person name="Arriagada G."/>
            <person name="Davis B.W."/>
            <person name="Ostrander E.A."/>
            <person name="Goff S.P."/>
            <person name="Metzger M.J."/>
        </authorList>
    </citation>
    <scope>NUCLEOTIDE SEQUENCE</scope>
    <source>
        <strain evidence="7">MELC-2E11</strain>
        <tissue evidence="7">Siphon/mantle</tissue>
    </source>
</reference>
<comment type="subcellular location">
    <subcellularLocation>
        <location evidence="1">Membrane</location>
        <topology evidence="1">Multi-pass membrane protein</topology>
    </subcellularLocation>
</comment>
<dbReference type="InterPro" id="IPR001958">
    <property type="entry name" value="Tet-R_TetA/multi-R_MdtG-like"/>
</dbReference>
<dbReference type="PANTHER" id="PTHR24002">
    <property type="entry name" value="SOLUTE CARRIER FAMILY 22 MEMBER 18"/>
    <property type="match status" value="1"/>
</dbReference>
<feature type="region of interest" description="Disordered" evidence="5">
    <location>
        <begin position="30"/>
        <end position="50"/>
    </location>
</feature>
<evidence type="ECO:0000256" key="2">
    <source>
        <dbReference type="ARBA" id="ARBA00022692"/>
    </source>
</evidence>
<organism evidence="7 8">
    <name type="scientific">Mya arenaria</name>
    <name type="common">Soft-shell clam</name>
    <dbReference type="NCBI Taxonomy" id="6604"/>
    <lineage>
        <taxon>Eukaryota</taxon>
        <taxon>Metazoa</taxon>
        <taxon>Spiralia</taxon>
        <taxon>Lophotrochozoa</taxon>
        <taxon>Mollusca</taxon>
        <taxon>Bivalvia</taxon>
        <taxon>Autobranchia</taxon>
        <taxon>Heteroconchia</taxon>
        <taxon>Euheterodonta</taxon>
        <taxon>Imparidentia</taxon>
        <taxon>Neoheterodontei</taxon>
        <taxon>Myida</taxon>
        <taxon>Myoidea</taxon>
        <taxon>Myidae</taxon>
        <taxon>Mya</taxon>
    </lineage>
</organism>
<dbReference type="PANTHER" id="PTHR24002:SF3">
    <property type="entry name" value="SOLUTE CARRIER FAMILY 22 MEMBER 18"/>
    <property type="match status" value="1"/>
</dbReference>
<feature type="transmembrane region" description="Helical" evidence="6">
    <location>
        <begin position="395"/>
        <end position="415"/>
    </location>
</feature>
<accession>A0ABY7F838</accession>
<evidence type="ECO:0000256" key="3">
    <source>
        <dbReference type="ARBA" id="ARBA00022989"/>
    </source>
</evidence>
<evidence type="ECO:0000256" key="5">
    <source>
        <dbReference type="SAM" id="MobiDB-lite"/>
    </source>
</evidence>
<sequence length="418" mass="45187">MSTEIRTHFRLYSDRVKMADNYGTYQIKTRSRKSMGEKQGSQNDDQSEVKTDPTVMNALQDIKCGETQVHDYKHNIRVFKWSLHKVIIITHFNIFLYSTCFWIQIGTLPTTFAVVQLAGGPLFGRFGDIFGSRAAMTLAFVSAALSYLLLSMSSSVSLLFLSRLPSVFMHAMQGGQMIVTDICDSGKRADALGKLGISYGVGMIIGPAIGGIITTNFGEATAAFVAFLGSVLSILLVLMFVPHQTKKTQVHEKSSSALLDLKKWRELIMAPGALFLLLLKMATGTPIGIFQSMFQVIALEIFSLPADQNGYLMSYIGVLTMAGVGTIPQLCIVLAPLTVGLASTNIVVSSALTRTVDDKDTGSMLGLNMASNSLIRTVSPTVGGIMLQSLGFSSFGFLGFISSGIVTSTIAVFLMESK</sequence>
<dbReference type="CDD" id="cd17331">
    <property type="entry name" value="MFS_SLC22A18"/>
    <property type="match status" value="1"/>
</dbReference>
<keyword evidence="3 6" id="KW-1133">Transmembrane helix</keyword>
<dbReference type="SUPFAM" id="SSF103473">
    <property type="entry name" value="MFS general substrate transporter"/>
    <property type="match status" value="1"/>
</dbReference>
<dbReference type="InterPro" id="IPR036259">
    <property type="entry name" value="MFS_trans_sf"/>
</dbReference>
<dbReference type="PRINTS" id="PR01035">
    <property type="entry name" value="TCRTETA"/>
</dbReference>
<dbReference type="Proteomes" id="UP001164746">
    <property type="component" value="Chromosome 10"/>
</dbReference>
<keyword evidence="8" id="KW-1185">Reference proteome</keyword>
<keyword evidence="4 6" id="KW-0472">Membrane</keyword>
<feature type="transmembrane region" description="Helical" evidence="6">
    <location>
        <begin position="94"/>
        <end position="118"/>
    </location>
</feature>
<name>A0ABY7F838_MYAAR</name>
<evidence type="ECO:0000256" key="1">
    <source>
        <dbReference type="ARBA" id="ARBA00004141"/>
    </source>
</evidence>
<feature type="transmembrane region" description="Helical" evidence="6">
    <location>
        <begin position="312"/>
        <end position="335"/>
    </location>
</feature>
<evidence type="ECO:0000256" key="4">
    <source>
        <dbReference type="ARBA" id="ARBA00023136"/>
    </source>
</evidence>
<feature type="transmembrane region" description="Helical" evidence="6">
    <location>
        <begin position="264"/>
        <end position="282"/>
    </location>
</feature>
<feature type="transmembrane region" description="Helical" evidence="6">
    <location>
        <begin position="220"/>
        <end position="243"/>
    </location>
</feature>